<dbReference type="SUPFAM" id="SSF53448">
    <property type="entry name" value="Nucleotide-diphospho-sugar transferases"/>
    <property type="match status" value="1"/>
</dbReference>
<dbReference type="AlphaFoldDB" id="A0A9X3ANY4"/>
<evidence type="ECO:0000313" key="2">
    <source>
        <dbReference type="EMBL" id="MCT4702591.1"/>
    </source>
</evidence>
<protein>
    <submittedName>
        <fullName evidence="2">DUF616 domain-containing protein</fullName>
    </submittedName>
</protein>
<evidence type="ECO:0000259" key="1">
    <source>
        <dbReference type="Pfam" id="PF04765"/>
    </source>
</evidence>
<accession>A0A9X3ANY4</accession>
<name>A0A9X3ANY4_9ENTR</name>
<dbReference type="Pfam" id="PF04765">
    <property type="entry name" value="TOD1_MUCI70"/>
    <property type="match status" value="1"/>
</dbReference>
<dbReference type="InterPro" id="IPR048354">
    <property type="entry name" value="TOD1_MUCI70_glycTrfase_dom"/>
</dbReference>
<keyword evidence="3" id="KW-1185">Reference proteome</keyword>
<dbReference type="InterPro" id="IPR029044">
    <property type="entry name" value="Nucleotide-diphossugar_trans"/>
</dbReference>
<feature type="domain" description="TOD1/MUCI70 glycosyltransferase-like" evidence="1">
    <location>
        <begin position="6"/>
        <end position="198"/>
    </location>
</feature>
<reference evidence="2" key="1">
    <citation type="submission" date="2022-03" db="EMBL/GenBank/DDBJ databases">
        <title>Proposal of a novel genus Dryocolo and two novel species.</title>
        <authorList>
            <person name="Maddock D.W."/>
            <person name="Brady C.L."/>
            <person name="Denman S."/>
            <person name="Arnold D."/>
        </authorList>
    </citation>
    <scope>NUCLEOTIDE SEQUENCE</scope>
    <source>
        <strain evidence="2">H6W4</strain>
    </source>
</reference>
<gene>
    <name evidence="2" type="ORF">MUA00_12410</name>
</gene>
<comment type="caution">
    <text evidence="2">The sequence shown here is derived from an EMBL/GenBank/DDBJ whole genome shotgun (WGS) entry which is preliminary data.</text>
</comment>
<evidence type="ECO:0000313" key="3">
    <source>
        <dbReference type="Proteomes" id="UP001150641"/>
    </source>
</evidence>
<dbReference type="RefSeq" id="WP_271123348.1">
    <property type="nucleotide sequence ID" value="NZ_JALHAN010000065.1"/>
</dbReference>
<sequence length="249" mass="29466">MNHMKVVYTALFGNYDQLISAPISSEEICYICFTDQKIKDSKGWRIIQVDSEASNFSKAMLNRYYKINPHLFFSDYDSSLYVDANIEIIKDPSFLFDKYLKNADIAVPKHFSRNCIFSEATECIIVGKDKASRIRKQMKKYKAEGMPENFGLGENNIIFRNHNDIKVKKIMGEWWREMNTESSRDQLSFGYILWKNKSQFLYMDESSRAGKGFFKYHMHNEVASKRHVSRMHHKLSVKFRKVIYFNLKY</sequence>
<dbReference type="EMBL" id="JALHAP010000078">
    <property type="protein sequence ID" value="MCT4702591.1"/>
    <property type="molecule type" value="Genomic_DNA"/>
</dbReference>
<organism evidence="2 3">
    <name type="scientific">Dryocola boscaweniae</name>
    <dbReference type="NCBI Taxonomy" id="2925397"/>
    <lineage>
        <taxon>Bacteria</taxon>
        <taxon>Pseudomonadati</taxon>
        <taxon>Pseudomonadota</taxon>
        <taxon>Gammaproteobacteria</taxon>
        <taxon>Enterobacterales</taxon>
        <taxon>Enterobacteriaceae</taxon>
        <taxon>Dryocola</taxon>
    </lineage>
</organism>
<proteinExistence type="predicted"/>
<dbReference type="InterPro" id="IPR006852">
    <property type="entry name" value="TOD1_MUCI70"/>
</dbReference>
<dbReference type="Proteomes" id="UP001150641">
    <property type="component" value="Unassembled WGS sequence"/>
</dbReference>
<dbReference type="PANTHER" id="PTHR12956">
    <property type="entry name" value="ALKALINE CERAMIDASE-RELATED"/>
    <property type="match status" value="1"/>
</dbReference>